<gene>
    <name evidence="1" type="ORF">LCGC14_2834760</name>
</gene>
<dbReference type="AlphaFoldDB" id="A0A0F8YCX2"/>
<organism evidence="1">
    <name type="scientific">marine sediment metagenome</name>
    <dbReference type="NCBI Taxonomy" id="412755"/>
    <lineage>
        <taxon>unclassified sequences</taxon>
        <taxon>metagenomes</taxon>
        <taxon>ecological metagenomes</taxon>
    </lineage>
</organism>
<sequence>MKKITEKKLISSKVKSRKGIKASKCKSNLATSPAQAWSRPGKDTSILSGDTFCLGNLLLDGRFIDVNQRDESLEMHRKKHLLLGECLIRNGAINGETLDTVLTFQGKIRELIHKARTKTRLKLGQLLV</sequence>
<feature type="non-terminal residue" evidence="1">
    <location>
        <position position="128"/>
    </location>
</feature>
<evidence type="ECO:0000313" key="1">
    <source>
        <dbReference type="EMBL" id="KKK79312.1"/>
    </source>
</evidence>
<name>A0A0F8YCX2_9ZZZZ</name>
<protein>
    <submittedName>
        <fullName evidence="1">Uncharacterized protein</fullName>
    </submittedName>
</protein>
<dbReference type="EMBL" id="LAZR01054086">
    <property type="protein sequence ID" value="KKK79312.1"/>
    <property type="molecule type" value="Genomic_DNA"/>
</dbReference>
<proteinExistence type="predicted"/>
<comment type="caution">
    <text evidence="1">The sequence shown here is derived from an EMBL/GenBank/DDBJ whole genome shotgun (WGS) entry which is preliminary data.</text>
</comment>
<reference evidence="1" key="1">
    <citation type="journal article" date="2015" name="Nature">
        <title>Complex archaea that bridge the gap between prokaryotes and eukaryotes.</title>
        <authorList>
            <person name="Spang A."/>
            <person name="Saw J.H."/>
            <person name="Jorgensen S.L."/>
            <person name="Zaremba-Niedzwiedzka K."/>
            <person name="Martijn J."/>
            <person name="Lind A.E."/>
            <person name="van Eijk R."/>
            <person name="Schleper C."/>
            <person name="Guy L."/>
            <person name="Ettema T.J."/>
        </authorList>
    </citation>
    <scope>NUCLEOTIDE SEQUENCE</scope>
</reference>
<accession>A0A0F8YCX2</accession>